<sequence>MDRAPRPVRVLAAVAPLVLALLAIVTTPVHATVEDAREHRRAAAAPTTPAVATYAVPVSRRVTYSVTTRGRVSAPMKVFRRQAQETFDHPRGWRAGGVQLRRVRRGGDFTLVLAAPGTLPSFSPGCSVRWSCRVGRHVVINQLRWRHASPAWNAAGRSLRGYRHLVVNHETGHWLGRAHTSCRGRGRAPVMMQQSKGTGRCRFNPWPLPWEAAAVRRR</sequence>
<name>A0ABT1KY17_9ACTN</name>
<evidence type="ECO:0000256" key="1">
    <source>
        <dbReference type="SAM" id="SignalP"/>
    </source>
</evidence>
<evidence type="ECO:0000259" key="2">
    <source>
        <dbReference type="Pfam" id="PF11350"/>
    </source>
</evidence>
<dbReference type="Proteomes" id="UP001204524">
    <property type="component" value="Unassembled WGS sequence"/>
</dbReference>
<dbReference type="EMBL" id="JANARS010000005">
    <property type="protein sequence ID" value="MCP3422655.1"/>
    <property type="molecule type" value="Genomic_DNA"/>
</dbReference>
<feature type="domain" description="DUF3152" evidence="2">
    <location>
        <begin position="77"/>
        <end position="198"/>
    </location>
</feature>
<organism evidence="3 4">
    <name type="scientific">Nocardioides pinisoli</name>
    <dbReference type="NCBI Taxonomy" id="2950279"/>
    <lineage>
        <taxon>Bacteria</taxon>
        <taxon>Bacillati</taxon>
        <taxon>Actinomycetota</taxon>
        <taxon>Actinomycetes</taxon>
        <taxon>Propionibacteriales</taxon>
        <taxon>Nocardioidaceae</taxon>
        <taxon>Nocardioides</taxon>
    </lineage>
</organism>
<comment type="caution">
    <text evidence="3">The sequence shown here is derived from an EMBL/GenBank/DDBJ whole genome shotgun (WGS) entry which is preliminary data.</text>
</comment>
<keyword evidence="4" id="KW-1185">Reference proteome</keyword>
<dbReference type="SUPFAM" id="SSF55486">
    <property type="entry name" value="Metalloproteases ('zincins'), catalytic domain"/>
    <property type="match status" value="1"/>
</dbReference>
<gene>
    <name evidence="3" type="ORF">NCI01_12705</name>
</gene>
<feature type="signal peptide" evidence="1">
    <location>
        <begin position="1"/>
        <end position="31"/>
    </location>
</feature>
<accession>A0ABT1KY17</accession>
<dbReference type="InterPro" id="IPR022603">
    <property type="entry name" value="DUF3152"/>
</dbReference>
<dbReference type="Pfam" id="PF11350">
    <property type="entry name" value="DUF3152"/>
    <property type="match status" value="1"/>
</dbReference>
<feature type="chain" id="PRO_5046781059" evidence="1">
    <location>
        <begin position="32"/>
        <end position="218"/>
    </location>
</feature>
<keyword evidence="1" id="KW-0732">Signal</keyword>
<proteinExistence type="predicted"/>
<dbReference type="RefSeq" id="WP_254181851.1">
    <property type="nucleotide sequence ID" value="NZ_JANARS010000005.1"/>
</dbReference>
<evidence type="ECO:0000313" key="4">
    <source>
        <dbReference type="Proteomes" id="UP001204524"/>
    </source>
</evidence>
<reference evidence="3 4" key="1">
    <citation type="submission" date="2022-06" db="EMBL/GenBank/DDBJ databases">
        <authorList>
            <person name="So Y."/>
        </authorList>
    </citation>
    <scope>NUCLEOTIDE SEQUENCE [LARGE SCALE GENOMIC DNA]</scope>
    <source>
        <strain evidence="3 4">STR3</strain>
    </source>
</reference>
<evidence type="ECO:0000313" key="3">
    <source>
        <dbReference type="EMBL" id="MCP3422655.1"/>
    </source>
</evidence>
<protein>
    <submittedName>
        <fullName evidence="3">DUF3152 domain-containing protein</fullName>
    </submittedName>
</protein>